<reference evidence="2" key="1">
    <citation type="journal article" date="2014" name="Int. J. Syst. Evol. Microbiol.">
        <title>Complete genome sequence of Corynebacterium casei LMG S-19264T (=DSM 44701T), isolated from a smear-ripened cheese.</title>
        <authorList>
            <consortium name="US DOE Joint Genome Institute (JGI-PGF)"/>
            <person name="Walter F."/>
            <person name="Albersmeier A."/>
            <person name="Kalinowski J."/>
            <person name="Ruckert C."/>
        </authorList>
    </citation>
    <scope>NUCLEOTIDE SEQUENCE</scope>
    <source>
        <strain evidence="2">CGMCC 1.10998</strain>
    </source>
</reference>
<keyword evidence="3" id="KW-1185">Reference proteome</keyword>
<feature type="region of interest" description="Disordered" evidence="1">
    <location>
        <begin position="128"/>
        <end position="195"/>
    </location>
</feature>
<feature type="compositionally biased region" description="Pro residues" evidence="1">
    <location>
        <begin position="287"/>
        <end position="297"/>
    </location>
</feature>
<name>A0A916UDE9_9BURK</name>
<dbReference type="AlphaFoldDB" id="A0A916UDE9"/>
<dbReference type="EMBL" id="BMED01000001">
    <property type="protein sequence ID" value="GGC67791.1"/>
    <property type="molecule type" value="Genomic_DNA"/>
</dbReference>
<evidence type="ECO:0000313" key="3">
    <source>
        <dbReference type="Proteomes" id="UP000637423"/>
    </source>
</evidence>
<feature type="compositionally biased region" description="Low complexity" evidence="1">
    <location>
        <begin position="164"/>
        <end position="183"/>
    </location>
</feature>
<reference evidence="2" key="2">
    <citation type="submission" date="2020-09" db="EMBL/GenBank/DDBJ databases">
        <authorList>
            <person name="Sun Q."/>
            <person name="Zhou Y."/>
        </authorList>
    </citation>
    <scope>NUCLEOTIDE SEQUENCE</scope>
    <source>
        <strain evidence="2">CGMCC 1.10998</strain>
    </source>
</reference>
<protein>
    <recommendedName>
        <fullName evidence="4">Meckel syndrome type 1 protein</fullName>
    </recommendedName>
</protein>
<feature type="region of interest" description="Disordered" evidence="1">
    <location>
        <begin position="207"/>
        <end position="300"/>
    </location>
</feature>
<evidence type="ECO:0000313" key="2">
    <source>
        <dbReference type="EMBL" id="GGC67791.1"/>
    </source>
</evidence>
<proteinExistence type="predicted"/>
<gene>
    <name evidence="2" type="ORF">GCM10011396_13520</name>
</gene>
<sequence length="408" mass="42905">MSSKEIHHDDDADFEAFLLGQGDLAAHLQALPQASPSPELDQAIFAKVEAAMQQGMPAPMLAANDPVIPERQAAKPVAGRAPFTRRWSAPLATAASVAVVGFLGMQWRHQLELDVPVPAPAVHSEAPVVTEQVARQQSTQVSRPEPTSPPLQAKATVPAAQELPAPSQVVQASQPPAPVASAARQKTTQRPQEPEVLLPATLPPIAAAKPAPAPAQAAAPGWATGGTSDRDISTAGQLADKANGTTRVEITGSSIKREAAAPESTALAKKESASPVQSLPPQAFAPAPVPPPAPAPAPAAVAAYAPAPAMAKPAAPATSLALNEQNEQYARRAVVVDARKIASPQNDEATLFNKKQVREANEWLAVIEELLKADLRRDATAEWKKFRKAYPDYPVPDTVSEQFKTPQK</sequence>
<accession>A0A916UDE9</accession>
<dbReference type="RefSeq" id="WP_188565160.1">
    <property type="nucleotide sequence ID" value="NZ_BMED01000001.1"/>
</dbReference>
<feature type="compositionally biased region" description="Low complexity" evidence="1">
    <location>
        <begin position="207"/>
        <end position="222"/>
    </location>
</feature>
<dbReference type="Proteomes" id="UP000637423">
    <property type="component" value="Unassembled WGS sequence"/>
</dbReference>
<evidence type="ECO:0008006" key="4">
    <source>
        <dbReference type="Google" id="ProtNLM"/>
    </source>
</evidence>
<evidence type="ECO:0000256" key="1">
    <source>
        <dbReference type="SAM" id="MobiDB-lite"/>
    </source>
</evidence>
<organism evidence="2 3">
    <name type="scientific">Undibacterium terreum</name>
    <dbReference type="NCBI Taxonomy" id="1224302"/>
    <lineage>
        <taxon>Bacteria</taxon>
        <taxon>Pseudomonadati</taxon>
        <taxon>Pseudomonadota</taxon>
        <taxon>Betaproteobacteria</taxon>
        <taxon>Burkholderiales</taxon>
        <taxon>Oxalobacteraceae</taxon>
        <taxon>Undibacterium</taxon>
    </lineage>
</organism>
<comment type="caution">
    <text evidence="2">The sequence shown here is derived from an EMBL/GenBank/DDBJ whole genome shotgun (WGS) entry which is preliminary data.</text>
</comment>
<feature type="compositionally biased region" description="Polar residues" evidence="1">
    <location>
        <begin position="243"/>
        <end position="254"/>
    </location>
</feature>
<feature type="compositionally biased region" description="Polar residues" evidence="1">
    <location>
        <begin position="133"/>
        <end position="142"/>
    </location>
</feature>